<dbReference type="Proteomes" id="UP000471360">
    <property type="component" value="Unassembled WGS sequence"/>
</dbReference>
<reference evidence="1 2" key="1">
    <citation type="submission" date="2020-02" db="EMBL/GenBank/DDBJ databases">
        <authorList>
            <person name="Subbiah M."/>
            <person name="Call D."/>
        </authorList>
    </citation>
    <scope>NUCLEOTIDE SEQUENCE [LARGE SCALE GENOMIC DNA]</scope>
    <source>
        <strain evidence="1 2">8375wB1</strain>
    </source>
</reference>
<evidence type="ECO:0000313" key="2">
    <source>
        <dbReference type="Proteomes" id="UP000471360"/>
    </source>
</evidence>
<sequence>MSFRRFYYILFLSSISFQSCAETYFGVLRGNEIIQYKSPYAGIINLHVKNVGDVDKNKNLFEIESFEYQAKIDIINIKIRRLERNKKHLERSYEYSRDAYNSGFIPLRDLQEKKDAISETELNIKELNTEKKALIHLLQSGNISMERDFIIRDIYVSQRQAVNTGDSLIKVETLNKYHIDIKFDPVAIKGRIQDKDIKLKSLVNGFSCSGNVVKITSASSDGNSSSPGLKIATIELNTPDVDMSTLLDTAFEIIVSD</sequence>
<dbReference type="PROSITE" id="PS51257">
    <property type="entry name" value="PROKAR_LIPOPROTEIN"/>
    <property type="match status" value="1"/>
</dbReference>
<gene>
    <name evidence="1" type="ORF">G3W53_23725</name>
</gene>
<name>A0A8T6QCI0_ECOLX</name>
<protein>
    <submittedName>
        <fullName evidence="1">Uncharacterized protein</fullName>
    </submittedName>
</protein>
<organism evidence="1 2">
    <name type="scientific">Escherichia coli</name>
    <dbReference type="NCBI Taxonomy" id="562"/>
    <lineage>
        <taxon>Bacteria</taxon>
        <taxon>Pseudomonadati</taxon>
        <taxon>Pseudomonadota</taxon>
        <taxon>Gammaproteobacteria</taxon>
        <taxon>Enterobacterales</taxon>
        <taxon>Enterobacteriaceae</taxon>
        <taxon>Escherichia</taxon>
    </lineage>
</organism>
<evidence type="ECO:0000313" key="1">
    <source>
        <dbReference type="EMBL" id="NEN73057.1"/>
    </source>
</evidence>
<dbReference type="EMBL" id="JAAGYP010000057">
    <property type="protein sequence ID" value="NEN73057.1"/>
    <property type="molecule type" value="Genomic_DNA"/>
</dbReference>
<dbReference type="RefSeq" id="WP_143370820.1">
    <property type="nucleotide sequence ID" value="NZ_CABVVJ010000040.1"/>
</dbReference>
<proteinExistence type="predicted"/>
<accession>A0A8T6QCI0</accession>
<comment type="caution">
    <text evidence="1">The sequence shown here is derived from an EMBL/GenBank/DDBJ whole genome shotgun (WGS) entry which is preliminary data.</text>
</comment>
<dbReference type="AlphaFoldDB" id="A0A8T6QCI0"/>